<feature type="transmembrane region" description="Helical" evidence="2">
    <location>
        <begin position="315"/>
        <end position="336"/>
    </location>
</feature>
<reference evidence="3 4" key="1">
    <citation type="journal article" date="2013" name="PLoS Genet.">
        <title>Distinctive expansion of potential virulence genes in the genome of the oomycete fish pathogen Saprolegnia parasitica.</title>
        <authorList>
            <person name="Jiang R.H."/>
            <person name="de Bruijn I."/>
            <person name="Haas B.J."/>
            <person name="Belmonte R."/>
            <person name="Lobach L."/>
            <person name="Christie J."/>
            <person name="van den Ackerveken G."/>
            <person name="Bottin A."/>
            <person name="Bulone V."/>
            <person name="Diaz-Moreno S.M."/>
            <person name="Dumas B."/>
            <person name="Fan L."/>
            <person name="Gaulin E."/>
            <person name="Govers F."/>
            <person name="Grenville-Briggs L.J."/>
            <person name="Horner N.R."/>
            <person name="Levin J.Z."/>
            <person name="Mammella M."/>
            <person name="Meijer H.J."/>
            <person name="Morris P."/>
            <person name="Nusbaum C."/>
            <person name="Oome S."/>
            <person name="Phillips A.J."/>
            <person name="van Rooyen D."/>
            <person name="Rzeszutek E."/>
            <person name="Saraiva M."/>
            <person name="Secombes C.J."/>
            <person name="Seidl M.F."/>
            <person name="Snel B."/>
            <person name="Stassen J.H."/>
            <person name="Sykes S."/>
            <person name="Tripathy S."/>
            <person name="van den Berg H."/>
            <person name="Vega-Arreguin J.C."/>
            <person name="Wawra S."/>
            <person name="Young S.K."/>
            <person name="Zeng Q."/>
            <person name="Dieguez-Uribeondo J."/>
            <person name="Russ C."/>
            <person name="Tyler B.M."/>
            <person name="van West P."/>
        </authorList>
    </citation>
    <scope>NUCLEOTIDE SEQUENCE [LARGE SCALE GENOMIC DNA]</scope>
    <source>
        <strain evidence="3 4">CBS 223.65</strain>
    </source>
</reference>
<feature type="transmembrane region" description="Helical" evidence="2">
    <location>
        <begin position="95"/>
        <end position="118"/>
    </location>
</feature>
<feature type="transmembrane region" description="Helical" evidence="2">
    <location>
        <begin position="384"/>
        <end position="401"/>
    </location>
</feature>
<evidence type="ECO:0000256" key="2">
    <source>
        <dbReference type="SAM" id="Phobius"/>
    </source>
</evidence>
<name>A0A067C419_SAPPC</name>
<dbReference type="STRING" id="695850.A0A067C419"/>
<keyword evidence="4" id="KW-1185">Reference proteome</keyword>
<dbReference type="GeneID" id="24142710"/>
<proteinExistence type="predicted"/>
<feature type="transmembrane region" description="Helical" evidence="2">
    <location>
        <begin position="208"/>
        <end position="225"/>
    </location>
</feature>
<evidence type="ECO:0000313" key="3">
    <source>
        <dbReference type="EMBL" id="KDO21286.1"/>
    </source>
</evidence>
<feature type="transmembrane region" description="Helical" evidence="2">
    <location>
        <begin position="71"/>
        <end position="89"/>
    </location>
</feature>
<keyword evidence="2" id="KW-1133">Transmembrane helix</keyword>
<evidence type="ECO:0008006" key="5">
    <source>
        <dbReference type="Google" id="ProtNLM"/>
    </source>
</evidence>
<feature type="transmembrane region" description="Helical" evidence="2">
    <location>
        <begin position="276"/>
        <end position="294"/>
    </location>
</feature>
<protein>
    <recommendedName>
        <fullName evidence="5">Major facilitator superfamily (MFS) profile domain-containing protein</fullName>
    </recommendedName>
</protein>
<dbReference type="KEGG" id="spar:SPRG_22327"/>
<feature type="region of interest" description="Disordered" evidence="1">
    <location>
        <begin position="159"/>
        <end position="194"/>
    </location>
</feature>
<dbReference type="OMA" id="CIAPPFA"/>
<dbReference type="SUPFAM" id="SSF103473">
    <property type="entry name" value="MFS general substrate transporter"/>
    <property type="match status" value="1"/>
</dbReference>
<organism evidence="3 4">
    <name type="scientific">Saprolegnia parasitica (strain CBS 223.65)</name>
    <dbReference type="NCBI Taxonomy" id="695850"/>
    <lineage>
        <taxon>Eukaryota</taxon>
        <taxon>Sar</taxon>
        <taxon>Stramenopiles</taxon>
        <taxon>Oomycota</taxon>
        <taxon>Saprolegniomycetes</taxon>
        <taxon>Saprolegniales</taxon>
        <taxon>Saprolegniaceae</taxon>
        <taxon>Saprolegnia</taxon>
    </lineage>
</organism>
<keyword evidence="2" id="KW-0472">Membrane</keyword>
<sequence length="436" mass="45894">MLRTVTGATLVQLGCGVVNGFISVLATLDTAFYANPLDGRTLHAYYVAMGVFALGVLLVGVAYSKLSPSRWVGLGAALVALGYGLTAIGRCPDRFFGLCGGLLAAAFGVGSVAGSRTLSPATTSIGRSSAFLAVGGGVTAVLLLGCACLYVEPPMTPPLDAPMPDDEPPLTPKSPFSPNTALSPPESDECASSTVSSGSSPLVSLDNMALLLLVFGYVVYGVTMLPRYPLLLLTVFGQTRDAASRIIVTFGVYSILGRLVGGGLADALSVCIAPPFARKLLLLIALVAQVLLLYKLPETLQDRDLGRFEGYVRGLNVCFGIGFGIFPSFARVLFGARVFAKAYSGVVLAWVAALLIGGLCFGASLESRYFVQRQPIVQVYDANFAWLRILTLLGLLAGLFVRTNPQDRFASDVKYQVSVCGRPLLRCGVTKPDHMA</sequence>
<evidence type="ECO:0000313" key="4">
    <source>
        <dbReference type="Proteomes" id="UP000030745"/>
    </source>
</evidence>
<evidence type="ECO:0000256" key="1">
    <source>
        <dbReference type="SAM" id="MobiDB-lite"/>
    </source>
</evidence>
<dbReference type="Proteomes" id="UP000030745">
    <property type="component" value="Unassembled WGS sequence"/>
</dbReference>
<dbReference type="RefSeq" id="XP_012208043.1">
    <property type="nucleotide sequence ID" value="XM_012352653.1"/>
</dbReference>
<gene>
    <name evidence="3" type="ORF">SPRG_22327</name>
</gene>
<feature type="transmembrane region" description="Helical" evidence="2">
    <location>
        <begin position="130"/>
        <end position="152"/>
    </location>
</feature>
<dbReference type="OrthoDB" id="78835at2759"/>
<dbReference type="InterPro" id="IPR036259">
    <property type="entry name" value="MFS_trans_sf"/>
</dbReference>
<dbReference type="EMBL" id="KK583291">
    <property type="protein sequence ID" value="KDO21286.1"/>
    <property type="molecule type" value="Genomic_DNA"/>
</dbReference>
<accession>A0A067C419</accession>
<feature type="transmembrane region" description="Helical" evidence="2">
    <location>
        <begin position="342"/>
        <end position="363"/>
    </location>
</feature>
<dbReference type="AlphaFoldDB" id="A0A067C419"/>
<feature type="transmembrane region" description="Helical" evidence="2">
    <location>
        <begin position="44"/>
        <end position="64"/>
    </location>
</feature>
<feature type="transmembrane region" description="Helical" evidence="2">
    <location>
        <begin position="246"/>
        <end position="264"/>
    </location>
</feature>
<keyword evidence="2" id="KW-0812">Transmembrane</keyword>
<dbReference type="VEuPathDB" id="FungiDB:SPRG_22327"/>